<feature type="domain" description="Phosphoribosyltransferase" evidence="1">
    <location>
        <begin position="22"/>
        <end position="177"/>
    </location>
</feature>
<dbReference type="InterPro" id="IPR000836">
    <property type="entry name" value="PRTase_dom"/>
</dbReference>
<dbReference type="CDD" id="cd06223">
    <property type="entry name" value="PRTases_typeI"/>
    <property type="match status" value="1"/>
</dbReference>
<evidence type="ECO:0000313" key="3">
    <source>
        <dbReference type="Proteomes" id="UP000231409"/>
    </source>
</evidence>
<dbReference type="Proteomes" id="UP000231409">
    <property type="component" value="Unassembled WGS sequence"/>
</dbReference>
<comment type="caution">
    <text evidence="2">The sequence shown here is derived from an EMBL/GenBank/DDBJ whole genome shotgun (WGS) entry which is preliminary data.</text>
</comment>
<dbReference type="Pfam" id="PF00156">
    <property type="entry name" value="Pribosyltran"/>
    <property type="match status" value="1"/>
</dbReference>
<gene>
    <name evidence="2" type="ORF">CLH61_02840</name>
</gene>
<keyword evidence="3" id="KW-1185">Reference proteome</keyword>
<evidence type="ECO:0000259" key="1">
    <source>
        <dbReference type="Pfam" id="PF00156"/>
    </source>
</evidence>
<dbReference type="AlphaFoldDB" id="A0A2G1UQZ7"/>
<proteinExistence type="predicted"/>
<sequence>MDSFRNRDEAGQALAGALDKSGVSPDTLVLALPRGGVPIAAVIAEQLGLEMDVLNVRKLGVPWQPELAMGALAEDGTLYLNSSLIQTLRITNSSIEEVSARERGTLVRRAALFRDGTPAPVVRGRPVILVDDGLATGATMEVAVNAVRHQQPAEITVAVPVAALGSREHFSRFADRFVCILEPAHFEAVGRWYMDFDQVSDEEVLRLLRLSRDRHGGPRPG</sequence>
<dbReference type="RefSeq" id="WP_099613169.1">
    <property type="nucleotide sequence ID" value="NZ_KZ319367.1"/>
</dbReference>
<accession>A0A2G1UQZ7</accession>
<dbReference type="Gene3D" id="3.40.50.2020">
    <property type="match status" value="1"/>
</dbReference>
<evidence type="ECO:0000313" key="2">
    <source>
        <dbReference type="EMBL" id="PHQ16918.1"/>
    </source>
</evidence>
<organism evidence="2 3">
    <name type="scientific">Marinobacter profundi</name>
    <dbReference type="NCBI Taxonomy" id="2666256"/>
    <lineage>
        <taxon>Bacteria</taxon>
        <taxon>Pseudomonadati</taxon>
        <taxon>Pseudomonadota</taxon>
        <taxon>Gammaproteobacteria</taxon>
        <taxon>Pseudomonadales</taxon>
        <taxon>Marinobacteraceae</taxon>
        <taxon>Marinobacter</taxon>
    </lineage>
</organism>
<dbReference type="Gene3D" id="3.30.1310.20">
    <property type="entry name" value="PRTase-like"/>
    <property type="match status" value="1"/>
</dbReference>
<reference evidence="2 3" key="1">
    <citation type="submission" date="2017-09" db="EMBL/GenBank/DDBJ databases">
        <title>The draft genome sequences of Marinobacter sp. PWS21.</title>
        <authorList>
            <person name="Cao J."/>
        </authorList>
    </citation>
    <scope>NUCLEOTIDE SEQUENCE [LARGE SCALE GENOMIC DNA]</scope>
    <source>
        <strain evidence="2 3">PWS21</strain>
    </source>
</reference>
<dbReference type="InterPro" id="IPR029057">
    <property type="entry name" value="PRTase-like"/>
</dbReference>
<protein>
    <submittedName>
        <fullName evidence="2">Phosphoribosyl transferase</fullName>
    </submittedName>
</protein>
<name>A0A2G1UQZ7_9GAMM</name>
<keyword evidence="2" id="KW-0808">Transferase</keyword>
<dbReference type="SUPFAM" id="SSF53271">
    <property type="entry name" value="PRTase-like"/>
    <property type="match status" value="1"/>
</dbReference>
<dbReference type="GO" id="GO:0016740">
    <property type="term" value="F:transferase activity"/>
    <property type="evidence" value="ECO:0007669"/>
    <property type="project" value="UniProtKB-KW"/>
</dbReference>
<dbReference type="EMBL" id="NTFH01000003">
    <property type="protein sequence ID" value="PHQ16918.1"/>
    <property type="molecule type" value="Genomic_DNA"/>
</dbReference>